<sequence>MEKREPKDLTNYDKRFEEDPSSFNDFQAMDYVKELKNQGRTDDAIEVGKTFLQVGEGLSGFINHYGYALYNKYINIDEDKIKEKEDLFFSIVDEITNLCKQEKYSPLEATINKAMKYVMNQKPVNYQKLSTLLDKLDVQTLSIDPFINNAGKEFESKKEKWYRLKVRCSYELEDYKACVEYANKALTQPIKWHYNNLNWVKYYRASSLVHLQRYEEAENEFLALGNRIPHVDSFQVLYDLYMHTGKVKEAYTNLIYKFFKSGYNLDELSTYEMILDMVKTGQNQEIINLANAFVYQIKAENQKEISQNTILEQYQNMDSSSLYDRLYNQLMEHLDEYIDRYEAKVVYYNKDKEFGSLYLEDDDPLFFRQSDYIYDEVVEKYDVVEYSLMKTYDFKKQKPSSKAILLKTLYEDIQYGNLK</sequence>
<dbReference type="EMBL" id="NFLJ01000020">
    <property type="protein sequence ID" value="OUQ34130.1"/>
    <property type="molecule type" value="Genomic_DNA"/>
</dbReference>
<keyword evidence="2" id="KW-1185">Reference proteome</keyword>
<protein>
    <submittedName>
        <fullName evidence="1">Uncharacterized protein</fullName>
    </submittedName>
</protein>
<accession>A0A1Y4SXK8</accession>
<dbReference type="Proteomes" id="UP000195305">
    <property type="component" value="Unassembled WGS sequence"/>
</dbReference>
<gene>
    <name evidence="1" type="ORF">B5E75_08010</name>
</gene>
<reference evidence="1 2" key="1">
    <citation type="journal article" date="2018" name="BMC Genomics">
        <title>Whole genome sequencing and function prediction of 133 gut anaerobes isolated from chicken caecum in pure cultures.</title>
        <authorList>
            <person name="Medvecky M."/>
            <person name="Cejkova D."/>
            <person name="Polansky O."/>
            <person name="Karasova D."/>
            <person name="Kubasova T."/>
            <person name="Cizek A."/>
            <person name="Rychlik I."/>
        </authorList>
    </citation>
    <scope>NUCLEOTIDE SEQUENCE [LARGE SCALE GENOMIC DNA]</scope>
    <source>
        <strain evidence="1 2">An13</strain>
    </source>
</reference>
<dbReference type="AlphaFoldDB" id="A0A1Y4SXK8"/>
<dbReference type="OrthoDB" id="1637993at2"/>
<name>A0A1Y4SXK8_9FIRM</name>
<dbReference type="InterPro" id="IPR011990">
    <property type="entry name" value="TPR-like_helical_dom_sf"/>
</dbReference>
<comment type="caution">
    <text evidence="1">The sequence shown here is derived from an EMBL/GenBank/DDBJ whole genome shotgun (WGS) entry which is preliminary data.</text>
</comment>
<dbReference type="RefSeq" id="WP_087358227.1">
    <property type="nucleotide sequence ID" value="NZ_NFLJ01000020.1"/>
</dbReference>
<dbReference type="SUPFAM" id="SSF48452">
    <property type="entry name" value="TPR-like"/>
    <property type="match status" value="1"/>
</dbReference>
<proteinExistence type="predicted"/>
<evidence type="ECO:0000313" key="1">
    <source>
        <dbReference type="EMBL" id="OUQ34130.1"/>
    </source>
</evidence>
<organism evidence="1 2">
    <name type="scientific">Massilimicrobiota timonensis</name>
    <dbReference type="NCBI Taxonomy" id="1776392"/>
    <lineage>
        <taxon>Bacteria</taxon>
        <taxon>Bacillati</taxon>
        <taxon>Bacillota</taxon>
        <taxon>Erysipelotrichia</taxon>
        <taxon>Erysipelotrichales</taxon>
        <taxon>Erysipelotrichaceae</taxon>
        <taxon>Massilimicrobiota</taxon>
    </lineage>
</organism>
<evidence type="ECO:0000313" key="2">
    <source>
        <dbReference type="Proteomes" id="UP000195305"/>
    </source>
</evidence>